<proteinExistence type="predicted"/>
<reference evidence="1 2" key="1">
    <citation type="submission" date="2016-12" db="EMBL/GenBank/DDBJ databases">
        <authorList>
            <person name="Song W.-J."/>
            <person name="Kurnit D.M."/>
        </authorList>
    </citation>
    <scope>NUCLEOTIDE SEQUENCE [LARGE SCALE GENOMIC DNA]</scope>
    <source>
        <strain evidence="1 2">ATCC 49181</strain>
    </source>
</reference>
<organism evidence="1 2">
    <name type="scientific">Nitrosomonas cryotolerans ATCC 49181</name>
    <dbReference type="NCBI Taxonomy" id="1131553"/>
    <lineage>
        <taxon>Bacteria</taxon>
        <taxon>Pseudomonadati</taxon>
        <taxon>Pseudomonadota</taxon>
        <taxon>Betaproteobacteria</taxon>
        <taxon>Nitrosomonadales</taxon>
        <taxon>Nitrosomonadaceae</taxon>
        <taxon>Nitrosomonas</taxon>
    </lineage>
</organism>
<gene>
    <name evidence="1" type="ORF">SAMN02743940_1615</name>
</gene>
<name>A0A1N6I804_9PROT</name>
<dbReference type="EMBL" id="FSRO01000001">
    <property type="protein sequence ID" value="SIO28151.1"/>
    <property type="molecule type" value="Genomic_DNA"/>
</dbReference>
<accession>A0A1N6I804</accession>
<keyword evidence="2" id="KW-1185">Reference proteome</keyword>
<dbReference type="AlphaFoldDB" id="A0A1N6I804"/>
<protein>
    <submittedName>
        <fullName evidence="1">Uncharacterized protein</fullName>
    </submittedName>
</protein>
<evidence type="ECO:0000313" key="2">
    <source>
        <dbReference type="Proteomes" id="UP000185062"/>
    </source>
</evidence>
<sequence>MGEGGGGLNICFVLMIADINGCSTCLNDHSCWIAARFCGAPESMESVSRVAVLLRVTLIEDKLIQRQGMENKVPITILVEAKY</sequence>
<evidence type="ECO:0000313" key="1">
    <source>
        <dbReference type="EMBL" id="SIO28151.1"/>
    </source>
</evidence>
<dbReference type="Proteomes" id="UP000185062">
    <property type="component" value="Unassembled WGS sequence"/>
</dbReference>